<dbReference type="PROSITE" id="PS50097">
    <property type="entry name" value="BTB"/>
    <property type="match status" value="1"/>
</dbReference>
<evidence type="ECO:0000256" key="2">
    <source>
        <dbReference type="ARBA" id="ARBA00022737"/>
    </source>
</evidence>
<dbReference type="InterPro" id="IPR011333">
    <property type="entry name" value="SKP1/BTB/POZ_sf"/>
</dbReference>
<dbReference type="InterPro" id="IPR006652">
    <property type="entry name" value="Kelch_1"/>
</dbReference>
<dbReference type="SMART" id="SM00612">
    <property type="entry name" value="Kelch"/>
    <property type="match status" value="6"/>
</dbReference>
<dbReference type="Pfam" id="PF01344">
    <property type="entry name" value="Kelch_1"/>
    <property type="match status" value="1"/>
</dbReference>
<dbReference type="Gene3D" id="2.120.10.80">
    <property type="entry name" value="Kelch-type beta propeller"/>
    <property type="match status" value="2"/>
</dbReference>
<keyword evidence="5" id="KW-1185">Reference proteome</keyword>
<dbReference type="InterPro" id="IPR017096">
    <property type="entry name" value="BTB-kelch_protein"/>
</dbReference>
<dbReference type="InterPro" id="IPR011043">
    <property type="entry name" value="Gal_Oxase/kelch_b-propeller"/>
</dbReference>
<sequence length="582" mass="64416">MQAAGIVRSKKMSASSVASNITEDVLDFESQTHNHYLATKLAALRDGGRFCDVTLIAEEFRISAHRIVLAAYSDYFRAMFTSGMIESRQPEIEMVDIEGAALDALIDFCYSGKIQISGVNVTSILHAACLLQLDEIKEACCEFLENHLRPSNCVEIREFADGHSCRDLVRCADVYMLENFQDIICTEEFHQLPKNQLIQLLSNDELVAPSEEEVFTALLQWVEFDLSSRKQLLPKLLERVRLPLCGPEFLVNTVSTNALVMADATCRNLVDKAKNDLILQSSPFECPRIRGRRDQACEVVDGVIYVVGGKDESSVERLDPDDADPVWEYVASLDQARHFTSAVVVDRFIYAVCGSDETESSNSIERYDPDIDQWISDVAPCPTGRYSFGVAALDDHLYVVGGFENRSGPGLDLVECYDVQRNEWASVAPMSSCRASLSVSVLDGCLYAVGGFNETALNAVERFDPRVGIWEEVCPMSTPRHSHGSAVLHSELYAVGGYNENSGELASAEKYDLRANNWTSVADMSRSRSSLGLAAVNGKLYAIGGNDLSSVEYFDPNTNQWEYHSNMNSERACSGVAVVRKP</sequence>
<dbReference type="InterPro" id="IPR000210">
    <property type="entry name" value="BTB/POZ_dom"/>
</dbReference>
<dbReference type="InterPro" id="IPR015915">
    <property type="entry name" value="Kelch-typ_b-propeller"/>
</dbReference>
<dbReference type="Pfam" id="PF24681">
    <property type="entry name" value="Kelch_KLHDC2_KLHL20_DRC7"/>
    <property type="match status" value="1"/>
</dbReference>
<dbReference type="SUPFAM" id="SSF50965">
    <property type="entry name" value="Galactose oxidase, central domain"/>
    <property type="match status" value="2"/>
</dbReference>
<evidence type="ECO:0000256" key="1">
    <source>
        <dbReference type="ARBA" id="ARBA00022441"/>
    </source>
</evidence>
<dbReference type="Gene3D" id="3.30.710.10">
    <property type="entry name" value="Potassium Channel Kv1.1, Chain A"/>
    <property type="match status" value="1"/>
</dbReference>
<proteinExistence type="predicted"/>
<dbReference type="SMART" id="SM00225">
    <property type="entry name" value="BTB"/>
    <property type="match status" value="1"/>
</dbReference>
<dbReference type="InterPro" id="IPR011705">
    <property type="entry name" value="BACK"/>
</dbReference>
<evidence type="ECO:0000256" key="3">
    <source>
        <dbReference type="ARBA" id="ARBA00023203"/>
    </source>
</evidence>
<dbReference type="Pfam" id="PF00651">
    <property type="entry name" value="BTB"/>
    <property type="match status" value="1"/>
</dbReference>
<dbReference type="FunFam" id="3.30.710.10:FF:000001">
    <property type="entry name" value="Kelch-like family member 20"/>
    <property type="match status" value="1"/>
</dbReference>
<dbReference type="AlphaFoldDB" id="A0A7I4YFS5"/>
<dbReference type="SMART" id="SM00875">
    <property type="entry name" value="BACK"/>
    <property type="match status" value="1"/>
</dbReference>
<dbReference type="PIRSF" id="PIRSF037037">
    <property type="entry name" value="Kelch-like_protein_gigaxonin"/>
    <property type="match status" value="1"/>
</dbReference>
<name>A0A7I4YFS5_HAECO</name>
<dbReference type="GO" id="GO:0003779">
    <property type="term" value="F:actin binding"/>
    <property type="evidence" value="ECO:0007669"/>
    <property type="project" value="UniProtKB-KW"/>
</dbReference>
<dbReference type="FunFam" id="1.25.40.420:FF:000001">
    <property type="entry name" value="Kelch-like family member 12"/>
    <property type="match status" value="1"/>
</dbReference>
<protein>
    <submittedName>
        <fullName evidence="6">BTB domain-containing protein</fullName>
    </submittedName>
</protein>
<keyword evidence="3" id="KW-0009">Actin-binding</keyword>
<organism evidence="5 6">
    <name type="scientific">Haemonchus contortus</name>
    <name type="common">Barber pole worm</name>
    <dbReference type="NCBI Taxonomy" id="6289"/>
    <lineage>
        <taxon>Eukaryota</taxon>
        <taxon>Metazoa</taxon>
        <taxon>Ecdysozoa</taxon>
        <taxon>Nematoda</taxon>
        <taxon>Chromadorea</taxon>
        <taxon>Rhabditida</taxon>
        <taxon>Rhabditina</taxon>
        <taxon>Rhabditomorpha</taxon>
        <taxon>Strongyloidea</taxon>
        <taxon>Trichostrongylidae</taxon>
        <taxon>Haemonchus</taxon>
    </lineage>
</organism>
<dbReference type="PANTHER" id="PTHR45632">
    <property type="entry name" value="LD33804P"/>
    <property type="match status" value="1"/>
</dbReference>
<evidence type="ECO:0000259" key="4">
    <source>
        <dbReference type="PROSITE" id="PS50097"/>
    </source>
</evidence>
<evidence type="ECO:0000313" key="5">
    <source>
        <dbReference type="Proteomes" id="UP000025227"/>
    </source>
</evidence>
<dbReference type="Gene3D" id="1.25.40.420">
    <property type="match status" value="1"/>
</dbReference>
<keyword evidence="1" id="KW-0880">Kelch repeat</keyword>
<keyword evidence="2" id="KW-0677">Repeat</keyword>
<evidence type="ECO:0000313" key="6">
    <source>
        <dbReference type="WBParaSite" id="HCON_00087910-00001"/>
    </source>
</evidence>
<dbReference type="SUPFAM" id="SSF54695">
    <property type="entry name" value="POZ domain"/>
    <property type="match status" value="1"/>
</dbReference>
<dbReference type="WBParaSite" id="HCON_00087910-00001">
    <property type="protein sequence ID" value="HCON_00087910-00001"/>
    <property type="gene ID" value="HCON_00087910"/>
</dbReference>
<dbReference type="Pfam" id="PF07707">
    <property type="entry name" value="BACK"/>
    <property type="match status" value="1"/>
</dbReference>
<feature type="domain" description="BTB" evidence="4">
    <location>
        <begin position="51"/>
        <end position="118"/>
    </location>
</feature>
<dbReference type="OrthoDB" id="5856479at2759"/>
<accession>A0A7I4YFS5</accession>
<reference evidence="6" key="1">
    <citation type="submission" date="2020-12" db="UniProtKB">
        <authorList>
            <consortium name="WormBaseParasite"/>
        </authorList>
    </citation>
    <scope>IDENTIFICATION</scope>
    <source>
        <strain evidence="6">MHco3</strain>
    </source>
</reference>
<dbReference type="PANTHER" id="PTHR45632:SF3">
    <property type="entry name" value="KELCH-LIKE PROTEIN 32"/>
    <property type="match status" value="1"/>
</dbReference>
<dbReference type="Proteomes" id="UP000025227">
    <property type="component" value="Unplaced"/>
</dbReference>